<keyword evidence="6" id="KW-1185">Reference proteome</keyword>
<evidence type="ECO:0000256" key="1">
    <source>
        <dbReference type="ARBA" id="ARBA00004167"/>
    </source>
</evidence>
<dbReference type="Pfam" id="PF13947">
    <property type="entry name" value="GUB_WAK_bind"/>
    <property type="match status" value="1"/>
</dbReference>
<accession>A0AAV1CUM1</accession>
<sequence length="250" mass="28602">MFSLHILAFLSSVLLIYFLVCWFIRFDLESGSCYGYSTSEANYTCEDSLHICGDSRFTLKFPFRSEDDPSVCKYHEFILSCQDNRTVLYTNKLSEKYYNAVVNSLDTGNQKIRVVDPELEKYSCSIRSLGTFPHDWQPYQFEPPNEISQLPILSLTISDDADELVFVSCKYAVKPESNSKFHKLVDTASCNVTEVYMADESCTIIKIVPAQIDEKSTLKRTGADVSLEDIHNLLSDAFQQDWMSFTRAEI</sequence>
<name>A0AAV1CUM1_OLDCO</name>
<keyword evidence="3" id="KW-1133">Transmembrane helix</keyword>
<dbReference type="GO" id="GO:0030247">
    <property type="term" value="F:polysaccharide binding"/>
    <property type="evidence" value="ECO:0007669"/>
    <property type="project" value="InterPro"/>
</dbReference>
<keyword evidence="2" id="KW-0732">Signal</keyword>
<reference evidence="5" key="1">
    <citation type="submission" date="2023-03" db="EMBL/GenBank/DDBJ databases">
        <authorList>
            <person name="Julca I."/>
        </authorList>
    </citation>
    <scope>NUCLEOTIDE SEQUENCE</scope>
</reference>
<dbReference type="PANTHER" id="PTHR33138">
    <property type="entry name" value="OS01G0690200 PROTEIN"/>
    <property type="match status" value="1"/>
</dbReference>
<feature type="domain" description="Wall-associated receptor kinase galacturonan-binding" evidence="4">
    <location>
        <begin position="45"/>
        <end position="116"/>
    </location>
</feature>
<organism evidence="5 6">
    <name type="scientific">Oldenlandia corymbosa var. corymbosa</name>
    <dbReference type="NCBI Taxonomy" id="529605"/>
    <lineage>
        <taxon>Eukaryota</taxon>
        <taxon>Viridiplantae</taxon>
        <taxon>Streptophyta</taxon>
        <taxon>Embryophyta</taxon>
        <taxon>Tracheophyta</taxon>
        <taxon>Spermatophyta</taxon>
        <taxon>Magnoliopsida</taxon>
        <taxon>eudicotyledons</taxon>
        <taxon>Gunneridae</taxon>
        <taxon>Pentapetalae</taxon>
        <taxon>asterids</taxon>
        <taxon>lamiids</taxon>
        <taxon>Gentianales</taxon>
        <taxon>Rubiaceae</taxon>
        <taxon>Rubioideae</taxon>
        <taxon>Spermacoceae</taxon>
        <taxon>Hedyotis-Oldenlandia complex</taxon>
        <taxon>Oldenlandia</taxon>
    </lineage>
</organism>
<evidence type="ECO:0000259" key="4">
    <source>
        <dbReference type="Pfam" id="PF13947"/>
    </source>
</evidence>
<protein>
    <submittedName>
        <fullName evidence="5">OLC1v1035847C1</fullName>
    </submittedName>
</protein>
<dbReference type="InterPro" id="IPR025287">
    <property type="entry name" value="WAK_GUB"/>
</dbReference>
<evidence type="ECO:0000256" key="3">
    <source>
        <dbReference type="SAM" id="Phobius"/>
    </source>
</evidence>
<dbReference type="GO" id="GO:0016020">
    <property type="term" value="C:membrane"/>
    <property type="evidence" value="ECO:0007669"/>
    <property type="project" value="UniProtKB-SubCell"/>
</dbReference>
<dbReference type="EMBL" id="OX459120">
    <property type="protein sequence ID" value="CAI9099076.1"/>
    <property type="molecule type" value="Genomic_DNA"/>
</dbReference>
<keyword evidence="3" id="KW-0472">Membrane</keyword>
<feature type="transmembrane region" description="Helical" evidence="3">
    <location>
        <begin position="6"/>
        <end position="24"/>
    </location>
</feature>
<evidence type="ECO:0000313" key="6">
    <source>
        <dbReference type="Proteomes" id="UP001161247"/>
    </source>
</evidence>
<evidence type="ECO:0000313" key="5">
    <source>
        <dbReference type="EMBL" id="CAI9099076.1"/>
    </source>
</evidence>
<gene>
    <name evidence="5" type="ORF">OLC1_LOCUS9158</name>
</gene>
<dbReference type="Proteomes" id="UP001161247">
    <property type="component" value="Chromosome 3"/>
</dbReference>
<comment type="subcellular location">
    <subcellularLocation>
        <location evidence="1">Membrane</location>
        <topology evidence="1">Single-pass membrane protein</topology>
    </subcellularLocation>
</comment>
<dbReference type="AlphaFoldDB" id="A0AAV1CUM1"/>
<evidence type="ECO:0000256" key="2">
    <source>
        <dbReference type="ARBA" id="ARBA00022729"/>
    </source>
</evidence>
<dbReference type="PANTHER" id="PTHR33138:SF30">
    <property type="entry name" value="LEAF RUST 10 DISEASE-RESISTANCE LOCUS RECEPTOR-LIKE PROTEIN KINASE-LIKE 2.7"/>
    <property type="match status" value="1"/>
</dbReference>
<keyword evidence="3" id="KW-0812">Transmembrane</keyword>
<proteinExistence type="predicted"/>